<evidence type="ECO:0000256" key="3">
    <source>
        <dbReference type="ARBA" id="ARBA00022679"/>
    </source>
</evidence>
<keyword evidence="5 7" id="KW-1133">Transmembrane helix</keyword>
<comment type="similarity">
    <text evidence="1 7">Belongs to the Lgt family.</text>
</comment>
<evidence type="ECO:0000256" key="6">
    <source>
        <dbReference type="ARBA" id="ARBA00023136"/>
    </source>
</evidence>
<dbReference type="RefSeq" id="WP_133292479.1">
    <property type="nucleotide sequence ID" value="NZ_SMSJ01000101.1"/>
</dbReference>
<gene>
    <name evidence="7" type="primary">lgt</name>
    <name evidence="8" type="ORF">E2C06_31205</name>
</gene>
<keyword evidence="4 7" id="KW-0812">Transmembrane</keyword>
<dbReference type="UniPathway" id="UPA00664"/>
<evidence type="ECO:0000256" key="4">
    <source>
        <dbReference type="ARBA" id="ARBA00022692"/>
    </source>
</evidence>
<dbReference type="NCBIfam" id="TIGR00544">
    <property type="entry name" value="lgt"/>
    <property type="match status" value="1"/>
</dbReference>
<feature type="transmembrane region" description="Helical" evidence="7">
    <location>
        <begin position="20"/>
        <end position="39"/>
    </location>
</feature>
<name>A0A4R5Q7Y0_9PROT</name>
<comment type="function">
    <text evidence="7">Catalyzes the transfer of the diacylglyceryl group from phosphatidylglycerol to the sulfhydryl group of the N-terminal cysteine of a prolipoprotein, the first step in the formation of mature lipoproteins.</text>
</comment>
<feature type="transmembrane region" description="Helical" evidence="7">
    <location>
        <begin position="99"/>
        <end position="116"/>
    </location>
</feature>
<dbReference type="Proteomes" id="UP000295096">
    <property type="component" value="Unassembled WGS sequence"/>
</dbReference>
<organism evidence="8 9">
    <name type="scientific">Dankookia rubra</name>
    <dbReference type="NCBI Taxonomy" id="1442381"/>
    <lineage>
        <taxon>Bacteria</taxon>
        <taxon>Pseudomonadati</taxon>
        <taxon>Pseudomonadota</taxon>
        <taxon>Alphaproteobacteria</taxon>
        <taxon>Acetobacterales</taxon>
        <taxon>Roseomonadaceae</taxon>
        <taxon>Dankookia</taxon>
    </lineage>
</organism>
<dbReference type="HAMAP" id="MF_01147">
    <property type="entry name" value="Lgt"/>
    <property type="match status" value="1"/>
</dbReference>
<dbReference type="AlphaFoldDB" id="A0A4R5Q7Y0"/>
<evidence type="ECO:0000256" key="5">
    <source>
        <dbReference type="ARBA" id="ARBA00022989"/>
    </source>
</evidence>
<keyword evidence="8" id="KW-0449">Lipoprotein</keyword>
<feature type="transmembrane region" description="Helical" evidence="7">
    <location>
        <begin position="231"/>
        <end position="258"/>
    </location>
</feature>
<evidence type="ECO:0000313" key="9">
    <source>
        <dbReference type="Proteomes" id="UP000295096"/>
    </source>
</evidence>
<feature type="binding site" evidence="7">
    <location>
        <position position="142"/>
    </location>
    <ligand>
        <name>a 1,2-diacyl-sn-glycero-3-phospho-(1'-sn-glycerol)</name>
        <dbReference type="ChEBI" id="CHEBI:64716"/>
    </ligand>
</feature>
<keyword evidence="9" id="KW-1185">Reference proteome</keyword>
<comment type="subcellular location">
    <subcellularLocation>
        <location evidence="7">Cell membrane</location>
        <topology evidence="7">Multi-pass membrane protein</topology>
    </subcellularLocation>
</comment>
<dbReference type="EC" id="2.5.1.145" evidence="7"/>
<keyword evidence="6 7" id="KW-0472">Membrane</keyword>
<accession>A0A4R5Q7Y0</accession>
<comment type="catalytic activity">
    <reaction evidence="7">
        <text>L-cysteinyl-[prolipoprotein] + a 1,2-diacyl-sn-glycero-3-phospho-(1'-sn-glycerol) = an S-1,2-diacyl-sn-glyceryl-L-cysteinyl-[prolipoprotein] + sn-glycerol 1-phosphate + H(+)</text>
        <dbReference type="Rhea" id="RHEA:56712"/>
        <dbReference type="Rhea" id="RHEA-COMP:14679"/>
        <dbReference type="Rhea" id="RHEA-COMP:14680"/>
        <dbReference type="ChEBI" id="CHEBI:15378"/>
        <dbReference type="ChEBI" id="CHEBI:29950"/>
        <dbReference type="ChEBI" id="CHEBI:57685"/>
        <dbReference type="ChEBI" id="CHEBI:64716"/>
        <dbReference type="ChEBI" id="CHEBI:140658"/>
        <dbReference type="EC" id="2.5.1.145"/>
    </reaction>
</comment>
<dbReference type="GO" id="GO:0005886">
    <property type="term" value="C:plasma membrane"/>
    <property type="evidence" value="ECO:0007669"/>
    <property type="project" value="UniProtKB-SubCell"/>
</dbReference>
<comment type="caution">
    <text evidence="8">The sequence shown here is derived from an EMBL/GenBank/DDBJ whole genome shotgun (WGS) entry which is preliminary data.</text>
</comment>
<dbReference type="PROSITE" id="PS01311">
    <property type="entry name" value="LGT"/>
    <property type="match status" value="1"/>
</dbReference>
<keyword evidence="2 7" id="KW-1003">Cell membrane</keyword>
<evidence type="ECO:0000256" key="7">
    <source>
        <dbReference type="HAMAP-Rule" id="MF_01147"/>
    </source>
</evidence>
<dbReference type="GO" id="GO:0042158">
    <property type="term" value="P:lipoprotein biosynthetic process"/>
    <property type="evidence" value="ECO:0007669"/>
    <property type="project" value="UniProtKB-UniRule"/>
</dbReference>
<sequence>MLFAIPFPVIDPVLVQIGPFAIRWYALAYITGIVAGWMLARRLVALPPVVATRQQVDDFVTWATLGIILGGRLGYVLFYRAGHYLTHPLEILQVWQGGMSFHGGALGVIVALVLYCRQQRIDLLGFGDRVTAVIPIGLCLGRLANFVNGELWGRVTDVPWGMVFPTGGPEPRHPSQLYQAGLEGVALFVLLQVLVHVPAIRARRGFVAGAFLAGYGVARSVGELFRQPDAFLGFLLAGATMGQLLSVPMILVGGWLMLRARPAPRAVAA</sequence>
<dbReference type="PANTHER" id="PTHR30589">
    <property type="entry name" value="PROLIPOPROTEIN DIACYLGLYCERYL TRANSFERASE"/>
    <property type="match status" value="1"/>
</dbReference>
<evidence type="ECO:0000256" key="1">
    <source>
        <dbReference type="ARBA" id="ARBA00007150"/>
    </source>
</evidence>
<dbReference type="EMBL" id="SMSJ01000101">
    <property type="protein sequence ID" value="TDH58693.1"/>
    <property type="molecule type" value="Genomic_DNA"/>
</dbReference>
<dbReference type="Pfam" id="PF01790">
    <property type="entry name" value="LGT"/>
    <property type="match status" value="1"/>
</dbReference>
<dbReference type="PANTHER" id="PTHR30589:SF0">
    <property type="entry name" value="PHOSPHATIDYLGLYCEROL--PROLIPOPROTEIN DIACYLGLYCERYL TRANSFERASE"/>
    <property type="match status" value="1"/>
</dbReference>
<proteinExistence type="inferred from homology"/>
<reference evidence="8 9" key="1">
    <citation type="journal article" date="2016" name="J. Microbiol.">
        <title>Dankookia rubra gen. nov., sp. nov., an alphaproteobacterium isolated from sediment of a shallow stream.</title>
        <authorList>
            <person name="Kim W.H."/>
            <person name="Kim D.H."/>
            <person name="Kang K."/>
            <person name="Ahn T.Y."/>
        </authorList>
    </citation>
    <scope>NUCLEOTIDE SEQUENCE [LARGE SCALE GENOMIC DNA]</scope>
    <source>
        <strain evidence="8 9">JCM30602</strain>
    </source>
</reference>
<feature type="transmembrane region" description="Helical" evidence="7">
    <location>
        <begin position="206"/>
        <end position="225"/>
    </location>
</feature>
<dbReference type="InterPro" id="IPR001640">
    <property type="entry name" value="Lgt"/>
</dbReference>
<evidence type="ECO:0000313" key="8">
    <source>
        <dbReference type="EMBL" id="TDH58693.1"/>
    </source>
</evidence>
<comment type="pathway">
    <text evidence="7">Protein modification; lipoprotein biosynthesis (diacylglyceryl transfer).</text>
</comment>
<dbReference type="GO" id="GO:0008961">
    <property type="term" value="F:phosphatidylglycerol-prolipoprotein diacylglyceryl transferase activity"/>
    <property type="evidence" value="ECO:0007669"/>
    <property type="project" value="UniProtKB-UniRule"/>
</dbReference>
<keyword evidence="3 7" id="KW-0808">Transferase</keyword>
<dbReference type="OrthoDB" id="871140at2"/>
<feature type="transmembrane region" description="Helical" evidence="7">
    <location>
        <begin position="59"/>
        <end position="79"/>
    </location>
</feature>
<protein>
    <recommendedName>
        <fullName evidence="7">Phosphatidylglycerol--prolipoprotein diacylglyceryl transferase</fullName>
        <ecNumber evidence="7">2.5.1.145</ecNumber>
    </recommendedName>
</protein>
<evidence type="ECO:0000256" key="2">
    <source>
        <dbReference type="ARBA" id="ARBA00022475"/>
    </source>
</evidence>